<proteinExistence type="predicted"/>
<name>A0ABR3RK18_9PLEO</name>
<sequence length="307" mass="32954">MVRLLDALFLFHSLAVLGQINDPDSNSTYMPPQALAPTPQLYDELVADGMVNLAKATVAKMGPIKAGSVILDDGCGTGAGTAAIADAVGKKVLPKLKFTGVDIDPAALEVYKQNAANNSWPAKALLADAQNLTAYIKDCTFTHVIGTAFLFVLPDDAIPAMQEMVRTLKPAGVAALNTWAYVPNLDPIRIASQQTRPAGFPELRGGTDQWSDPAFLKSKIKQAGFKDVTLSTANVYTHTAEFDRYANMLWSFIGGTTSEGWIPSDEENWDKAISIIKTELAKTDGFVLNANGTLTLKFVANIAIAYK</sequence>
<keyword evidence="1" id="KW-0732">Signal</keyword>
<dbReference type="InterPro" id="IPR041698">
    <property type="entry name" value="Methyltransf_25"/>
</dbReference>
<evidence type="ECO:0000313" key="4">
    <source>
        <dbReference type="Proteomes" id="UP001521785"/>
    </source>
</evidence>
<protein>
    <recommendedName>
        <fullName evidence="2">Methyltransferase domain-containing protein</fullName>
    </recommendedName>
</protein>
<dbReference type="InterPro" id="IPR029063">
    <property type="entry name" value="SAM-dependent_MTases_sf"/>
</dbReference>
<organism evidence="3 4">
    <name type="scientific">Paraconiothyrium brasiliense</name>
    <dbReference type="NCBI Taxonomy" id="300254"/>
    <lineage>
        <taxon>Eukaryota</taxon>
        <taxon>Fungi</taxon>
        <taxon>Dikarya</taxon>
        <taxon>Ascomycota</taxon>
        <taxon>Pezizomycotina</taxon>
        <taxon>Dothideomycetes</taxon>
        <taxon>Pleosporomycetidae</taxon>
        <taxon>Pleosporales</taxon>
        <taxon>Massarineae</taxon>
        <taxon>Didymosphaeriaceae</taxon>
        <taxon>Paraconiothyrium</taxon>
    </lineage>
</organism>
<dbReference type="Proteomes" id="UP001521785">
    <property type="component" value="Unassembled WGS sequence"/>
</dbReference>
<feature type="domain" description="Methyltransferase" evidence="2">
    <location>
        <begin position="70"/>
        <end position="172"/>
    </location>
</feature>
<comment type="caution">
    <text evidence="3">The sequence shown here is derived from an EMBL/GenBank/DDBJ whole genome shotgun (WGS) entry which is preliminary data.</text>
</comment>
<dbReference type="SUPFAM" id="SSF53335">
    <property type="entry name" value="S-adenosyl-L-methionine-dependent methyltransferases"/>
    <property type="match status" value="1"/>
</dbReference>
<dbReference type="CDD" id="cd02440">
    <property type="entry name" value="AdoMet_MTases"/>
    <property type="match status" value="1"/>
</dbReference>
<dbReference type="Gene3D" id="3.40.50.150">
    <property type="entry name" value="Vaccinia Virus protein VP39"/>
    <property type="match status" value="1"/>
</dbReference>
<accession>A0ABR3RK18</accession>
<feature type="signal peptide" evidence="1">
    <location>
        <begin position="1"/>
        <end position="18"/>
    </location>
</feature>
<keyword evidence="4" id="KW-1185">Reference proteome</keyword>
<dbReference type="EMBL" id="JAKJXO020000005">
    <property type="protein sequence ID" value="KAL1604770.1"/>
    <property type="molecule type" value="Genomic_DNA"/>
</dbReference>
<dbReference type="Pfam" id="PF13649">
    <property type="entry name" value="Methyltransf_25"/>
    <property type="match status" value="1"/>
</dbReference>
<evidence type="ECO:0000259" key="2">
    <source>
        <dbReference type="Pfam" id="PF13649"/>
    </source>
</evidence>
<evidence type="ECO:0000256" key="1">
    <source>
        <dbReference type="SAM" id="SignalP"/>
    </source>
</evidence>
<feature type="chain" id="PRO_5047522698" description="Methyltransferase domain-containing protein" evidence="1">
    <location>
        <begin position="19"/>
        <end position="307"/>
    </location>
</feature>
<evidence type="ECO:0000313" key="3">
    <source>
        <dbReference type="EMBL" id="KAL1604770.1"/>
    </source>
</evidence>
<reference evidence="3 4" key="1">
    <citation type="submission" date="2024-02" db="EMBL/GenBank/DDBJ databases">
        <title>De novo assembly and annotation of 12 fungi associated with fruit tree decline syndrome in Ontario, Canada.</title>
        <authorList>
            <person name="Sulman M."/>
            <person name="Ellouze W."/>
            <person name="Ilyukhin E."/>
        </authorList>
    </citation>
    <scope>NUCLEOTIDE SEQUENCE [LARGE SCALE GENOMIC DNA]</scope>
    <source>
        <strain evidence="3 4">M42-189</strain>
    </source>
</reference>
<gene>
    <name evidence="3" type="ORF">SLS60_004310</name>
</gene>